<accession>A0A9P8A3S1</accession>
<dbReference type="Pfam" id="PF05057">
    <property type="entry name" value="DUF676"/>
    <property type="match status" value="2"/>
</dbReference>
<dbReference type="InterPro" id="IPR044294">
    <property type="entry name" value="Lipase-like"/>
</dbReference>
<feature type="region of interest" description="Disordered" evidence="2">
    <location>
        <begin position="430"/>
        <end position="472"/>
    </location>
</feature>
<evidence type="ECO:0000259" key="3">
    <source>
        <dbReference type="Pfam" id="PF05057"/>
    </source>
</evidence>
<dbReference type="EMBL" id="JAIFTL010000158">
    <property type="protein sequence ID" value="KAG9322231.1"/>
    <property type="molecule type" value="Genomic_DNA"/>
</dbReference>
<evidence type="ECO:0000313" key="4">
    <source>
        <dbReference type="EMBL" id="KAG9322231.1"/>
    </source>
</evidence>
<dbReference type="InterPro" id="IPR007751">
    <property type="entry name" value="DUF676_lipase-like"/>
</dbReference>
<feature type="compositionally biased region" description="Low complexity" evidence="2">
    <location>
        <begin position="430"/>
        <end position="442"/>
    </location>
</feature>
<comment type="caution">
    <text evidence="4">The sequence shown here is derived from an EMBL/GenBank/DDBJ whole genome shotgun (WGS) entry which is preliminary data.</text>
</comment>
<feature type="domain" description="DUF676" evidence="3">
    <location>
        <begin position="217"/>
        <end position="286"/>
    </location>
</feature>
<proteinExistence type="inferred from homology"/>
<feature type="region of interest" description="Disordered" evidence="2">
    <location>
        <begin position="293"/>
        <end position="330"/>
    </location>
</feature>
<dbReference type="GO" id="GO:0047372">
    <property type="term" value="F:monoacylglycerol lipase activity"/>
    <property type="evidence" value="ECO:0007669"/>
    <property type="project" value="TreeGrafter"/>
</dbReference>
<comment type="similarity">
    <text evidence="1">Belongs to the putative lipase ROG1 family.</text>
</comment>
<sequence>MEMLATSSTTTKFPPARSTMSPKPLLLIQHKLSLSVGGIVRYRIKLNPAQLSNIDSLHFRIRNSSPVYRNLTPGSGPWKISIALIRNPCKTPAVPELVPFIGCAQVCRLDAKVTDPKCHSNSEYEEGCNEWELEILSEMVLQRNWVDVKVEVFAVPKESALGLVDSKSSSGPASSGESDVEVAPQVLQPNLVSCEYKDTAAICGPTFPDVQKDQDAEGLHLVLLTHGIHGTWLDMLYIKEQIDAQNAHNGKTVTFLTDTNHAGTEEGIQMAGQRVALDILEFTGYCDTEQGKHLRRPATSTHAKHPSTTPSTESTSASATLSSSSSTGSAAKNRNALLPFPRGFSKVSIIGHSLGGLINIYAIGYIEDVTKGAFFSTIQPAHFITMATPLLGIGFEHPWVLGFALSLGCIGQTGKDLALEYRLSKQLKHSSSTSSSSSSSTTSKEKDTVANGATSATTTPSTSTTTTIDCTLDREPGPLLLAMARPGSASNRILKRFQDRTSYANIENDMAVRFKTSTMMGIPTFDMDQFFSPEGAATHPRKNLYHSAVTSTLALLFPNVPTKAKFLSIAEEPSPIIVVDHVPAGPVKKQEGEQGGADFNGAESTVSEAMERTTEAGVVNGSAKGLFKKQQRSPKASSPSSSSRSSSRSSSSSREINATKLTSSTSSSSTLASKSRLELAQLVAEGYHAEMDWTKIGVFIAHEAHVQIIVRRKWYNLDGWKSVQDLVERFDFT</sequence>
<dbReference type="InterPro" id="IPR029058">
    <property type="entry name" value="AB_hydrolase_fold"/>
</dbReference>
<dbReference type="Gene3D" id="3.40.50.1820">
    <property type="entry name" value="alpha/beta hydrolase"/>
    <property type="match status" value="1"/>
</dbReference>
<organism evidence="4 5">
    <name type="scientific">Mortierella alpina</name>
    <name type="common">Oleaginous fungus</name>
    <name type="synonym">Mortierella renispora</name>
    <dbReference type="NCBI Taxonomy" id="64518"/>
    <lineage>
        <taxon>Eukaryota</taxon>
        <taxon>Fungi</taxon>
        <taxon>Fungi incertae sedis</taxon>
        <taxon>Mucoromycota</taxon>
        <taxon>Mortierellomycotina</taxon>
        <taxon>Mortierellomycetes</taxon>
        <taxon>Mortierellales</taxon>
        <taxon>Mortierellaceae</taxon>
        <taxon>Mortierella</taxon>
    </lineage>
</organism>
<feature type="domain" description="DUF676" evidence="3">
    <location>
        <begin position="344"/>
        <end position="518"/>
    </location>
</feature>
<dbReference type="PANTHER" id="PTHR12482:SF62">
    <property type="entry name" value="LIPASE ROG1-RELATED"/>
    <property type="match status" value="1"/>
</dbReference>
<dbReference type="PANTHER" id="PTHR12482">
    <property type="entry name" value="LIPASE ROG1-RELATED-RELATED"/>
    <property type="match status" value="1"/>
</dbReference>
<dbReference type="AlphaFoldDB" id="A0A9P8A3S1"/>
<gene>
    <name evidence="4" type="ORF">KVV02_001971</name>
</gene>
<name>A0A9P8A3S1_MORAP</name>
<feature type="compositionally biased region" description="Low complexity" evidence="2">
    <location>
        <begin position="453"/>
        <end position="467"/>
    </location>
</feature>
<evidence type="ECO:0000256" key="2">
    <source>
        <dbReference type="SAM" id="MobiDB-lite"/>
    </source>
</evidence>
<feature type="region of interest" description="Disordered" evidence="2">
    <location>
        <begin position="587"/>
        <end position="667"/>
    </location>
</feature>
<feature type="compositionally biased region" description="Low complexity" evidence="2">
    <location>
        <begin position="637"/>
        <end position="667"/>
    </location>
</feature>
<evidence type="ECO:0000256" key="1">
    <source>
        <dbReference type="ARBA" id="ARBA00007920"/>
    </source>
</evidence>
<evidence type="ECO:0000313" key="5">
    <source>
        <dbReference type="Proteomes" id="UP000717515"/>
    </source>
</evidence>
<dbReference type="Proteomes" id="UP000717515">
    <property type="component" value="Unassembled WGS sequence"/>
</dbReference>
<reference evidence="4" key="1">
    <citation type="submission" date="2021-07" db="EMBL/GenBank/DDBJ databases">
        <title>Draft genome of Mortierella alpina, strain LL118, isolated from an aspen leaf litter sample.</title>
        <authorList>
            <person name="Yang S."/>
            <person name="Vinatzer B.A."/>
        </authorList>
    </citation>
    <scope>NUCLEOTIDE SEQUENCE</scope>
    <source>
        <strain evidence="4">LL118</strain>
    </source>
</reference>
<feature type="compositionally biased region" description="Low complexity" evidence="2">
    <location>
        <begin position="307"/>
        <end position="330"/>
    </location>
</feature>
<protein>
    <recommendedName>
        <fullName evidence="3">DUF676 domain-containing protein</fullName>
    </recommendedName>
</protein>
<dbReference type="SUPFAM" id="SSF53474">
    <property type="entry name" value="alpha/beta-Hydrolases"/>
    <property type="match status" value="2"/>
</dbReference>